<sequence length="1045" mass="117680">MKVSIRTKFLIVCLSLVLVTIAGISLTYYTLTKQDKQRESRQRIQIGFDIILNDYSRRITTYTQSVKRFLAENVALLWATYTYSRDQSEDGTIRFLFDNFADASEELRQFGRVASADRVMLYGSNRRLLVVYQRIGEQEFKGGYFVSEEEGMQYLPMNDPTILAEITFRYNNRALRFRNKPFPKASLPHGVSAMYDQDIPDEISIHVFKEGAQLGIRIVAPIYRRDVKMGVLVGDVFYTQSMIEEYASLSKTDINFFAEDLLSVGTLKQQTRLDSQTLAEMMNCQDVLDAQQNLVITSLTFGIDTYYQGRCVLKNGGDAAGAITVSLSKDIEQREIGNILEAVFTISGIGILICLALVSWVVVPKFTNPILRLDYAALRMAQGDLSQPIDESGNDELSTLAQSFAHMRDEIQRKIQELEELNAELDQRVEDRTAELVRQSHILDTFLETVPDRIFFKDIEGKITRANVAYAVRVGLPNPAAAIGKTAFDLFPPDEADKRHEQDMAIIRTGIPLIGEEEERKGANGQKEWSLITKMPLRDERGEIVGTFGISRDITLLKQSEEALRQAKEAAESANSAKSEFLANMSHELRTPLNVMLGFAQIMARHSDISGENKEYLDIIRHSGEHLLSLINNVLDLSKIEAGRMSVNESTIDLFRLLSELEEMFTHKAAQKHLSVVFEQAEQTPQYVYLDAPKLRQILINLLNNAIKFTEEGGIAVRVKPVDMLDAASEQPNRRWLHFEVEDTGPGIAPEEIEALFEAFRQTQTGRQAQEGTGLGLTISQRFVHLLGGEIWVDSVVGQGTTFSFTIPVDIAQGQETVNLLSSRRIVALEPGQPRYRILVVDDKPGNRHVLVKLLSPFGFDVAEAANGQEALAVWREFKPHLVWMDIRMPVMNGYEATRQMKASVDGQATVVIALTASGFDDEQEKVLAAGCDGFLHKPFREADIFEMMQKYLGVRYVYEGFRETERAITPASFREALSPEAFAALSPELLAELRQAIVETDPLKMRQVIAMIRPEHQALADTLDTLTKEFRFDILQAVFEEIGA</sequence>
<dbReference type="InterPro" id="IPR000014">
    <property type="entry name" value="PAS"/>
</dbReference>
<dbReference type="InterPro" id="IPR013656">
    <property type="entry name" value="PAS_4"/>
</dbReference>
<dbReference type="HOGENOM" id="CLU_000445_114_10_0"/>
<evidence type="ECO:0000313" key="19">
    <source>
        <dbReference type="EMBL" id="GAK51426.1"/>
    </source>
</evidence>
<dbReference type="FunFam" id="1.10.287.130:FF:000038">
    <property type="entry name" value="Sensory transduction histidine kinase"/>
    <property type="match status" value="1"/>
</dbReference>
<dbReference type="SUPFAM" id="SSF158472">
    <property type="entry name" value="HAMP domain-like"/>
    <property type="match status" value="1"/>
</dbReference>
<dbReference type="PANTHER" id="PTHR43047">
    <property type="entry name" value="TWO-COMPONENT HISTIDINE PROTEIN KINASE"/>
    <property type="match status" value="1"/>
</dbReference>
<name>A0A081BM10_9BACT</name>
<dbReference type="Gene3D" id="3.30.565.10">
    <property type="entry name" value="Histidine kinase-like ATPase, C-terminal domain"/>
    <property type="match status" value="1"/>
</dbReference>
<dbReference type="FunFam" id="3.30.565.10:FF:000010">
    <property type="entry name" value="Sensor histidine kinase RcsC"/>
    <property type="match status" value="1"/>
</dbReference>
<dbReference type="InterPro" id="IPR035965">
    <property type="entry name" value="PAS-like_dom_sf"/>
</dbReference>
<keyword evidence="10 14" id="KW-0472">Membrane</keyword>
<dbReference type="PROSITE" id="PS50113">
    <property type="entry name" value="PAC"/>
    <property type="match status" value="1"/>
</dbReference>
<keyword evidence="8" id="KW-0067">ATP-binding</keyword>
<dbReference type="CDD" id="cd17546">
    <property type="entry name" value="REC_hyHK_CKI1_RcsC-like"/>
    <property type="match status" value="1"/>
</dbReference>
<dbReference type="PROSITE" id="PS50885">
    <property type="entry name" value="HAMP"/>
    <property type="match status" value="1"/>
</dbReference>
<feature type="coiled-coil region" evidence="13">
    <location>
        <begin position="557"/>
        <end position="584"/>
    </location>
</feature>
<evidence type="ECO:0000259" key="17">
    <source>
        <dbReference type="PROSITE" id="PS50113"/>
    </source>
</evidence>
<dbReference type="GO" id="GO:0005886">
    <property type="term" value="C:plasma membrane"/>
    <property type="evidence" value="ECO:0007669"/>
    <property type="project" value="TreeGrafter"/>
</dbReference>
<dbReference type="EC" id="2.7.13.3" evidence="3"/>
<dbReference type="AlphaFoldDB" id="A0A081BM10"/>
<feature type="domain" description="PAC" evidence="17">
    <location>
        <begin position="513"/>
        <end position="566"/>
    </location>
</feature>
<dbReference type="EMBL" id="DF820457">
    <property type="protein sequence ID" value="GAK51426.1"/>
    <property type="molecule type" value="Genomic_DNA"/>
</dbReference>
<evidence type="ECO:0000256" key="4">
    <source>
        <dbReference type="ARBA" id="ARBA00022553"/>
    </source>
</evidence>
<keyword evidence="11" id="KW-0131">Cell cycle</keyword>
<comment type="subcellular location">
    <subcellularLocation>
        <location evidence="2">Membrane</location>
    </subcellularLocation>
</comment>
<dbReference type="SUPFAM" id="SSF47384">
    <property type="entry name" value="Homodimeric domain of signal transducing histidine kinase"/>
    <property type="match status" value="1"/>
</dbReference>
<dbReference type="SUPFAM" id="SSF55874">
    <property type="entry name" value="ATPase domain of HSP90 chaperone/DNA topoisomerase II/histidine kinase"/>
    <property type="match status" value="1"/>
</dbReference>
<dbReference type="CDD" id="cd00082">
    <property type="entry name" value="HisKA"/>
    <property type="match status" value="1"/>
</dbReference>
<dbReference type="GO" id="GO:0005524">
    <property type="term" value="F:ATP binding"/>
    <property type="evidence" value="ECO:0007669"/>
    <property type="project" value="UniProtKB-KW"/>
</dbReference>
<evidence type="ECO:0000259" key="16">
    <source>
        <dbReference type="PROSITE" id="PS50110"/>
    </source>
</evidence>
<feature type="domain" description="HAMP" evidence="18">
    <location>
        <begin position="367"/>
        <end position="416"/>
    </location>
</feature>
<accession>A0A081BM10</accession>
<comment type="catalytic activity">
    <reaction evidence="1">
        <text>ATP + protein L-histidine = ADP + protein N-phospho-L-histidine.</text>
        <dbReference type="EC" id="2.7.13.3"/>
    </reaction>
</comment>
<proteinExistence type="predicted"/>
<keyword evidence="4 12" id="KW-0597">Phosphoprotein</keyword>
<dbReference type="InterPro" id="IPR036890">
    <property type="entry name" value="HATPase_C_sf"/>
</dbReference>
<dbReference type="PANTHER" id="PTHR43047:SF72">
    <property type="entry name" value="OSMOSENSING HISTIDINE PROTEIN KINASE SLN1"/>
    <property type="match status" value="1"/>
</dbReference>
<feature type="domain" description="Histidine kinase" evidence="15">
    <location>
        <begin position="584"/>
        <end position="811"/>
    </location>
</feature>
<dbReference type="NCBIfam" id="TIGR00229">
    <property type="entry name" value="sensory_box"/>
    <property type="match status" value="1"/>
</dbReference>
<dbReference type="Pfam" id="PF00672">
    <property type="entry name" value="HAMP"/>
    <property type="match status" value="1"/>
</dbReference>
<dbReference type="InterPro" id="IPR036097">
    <property type="entry name" value="HisK_dim/P_sf"/>
</dbReference>
<feature type="coiled-coil region" evidence="13">
    <location>
        <begin position="401"/>
        <end position="435"/>
    </location>
</feature>
<dbReference type="Gene3D" id="3.30.450.20">
    <property type="entry name" value="PAS domain"/>
    <property type="match status" value="1"/>
</dbReference>
<keyword evidence="14" id="KW-1133">Transmembrane helix</keyword>
<evidence type="ECO:0000256" key="14">
    <source>
        <dbReference type="SAM" id="Phobius"/>
    </source>
</evidence>
<dbReference type="CDD" id="cd00130">
    <property type="entry name" value="PAS"/>
    <property type="match status" value="1"/>
</dbReference>
<feature type="transmembrane region" description="Helical" evidence="14">
    <location>
        <begin position="342"/>
        <end position="363"/>
    </location>
</feature>
<gene>
    <name evidence="19" type="ORF">U14_02670</name>
</gene>
<dbReference type="SMART" id="SM00387">
    <property type="entry name" value="HATPase_c"/>
    <property type="match status" value="1"/>
</dbReference>
<dbReference type="CDD" id="cd06225">
    <property type="entry name" value="HAMP"/>
    <property type="match status" value="1"/>
</dbReference>
<dbReference type="InterPro" id="IPR000700">
    <property type="entry name" value="PAS-assoc_C"/>
</dbReference>
<dbReference type="Pfam" id="PF00512">
    <property type="entry name" value="HisKA"/>
    <property type="match status" value="1"/>
</dbReference>
<dbReference type="Pfam" id="PF02518">
    <property type="entry name" value="HATPase_c"/>
    <property type="match status" value="1"/>
</dbReference>
<dbReference type="CDD" id="cd16922">
    <property type="entry name" value="HATPase_EvgS-ArcB-TorS-like"/>
    <property type="match status" value="1"/>
</dbReference>
<dbReference type="Pfam" id="PF00072">
    <property type="entry name" value="Response_reg"/>
    <property type="match status" value="1"/>
</dbReference>
<keyword evidence="20" id="KW-1185">Reference proteome</keyword>
<feature type="transmembrane region" description="Helical" evidence="14">
    <location>
        <begin position="9"/>
        <end position="31"/>
    </location>
</feature>
<dbReference type="SMART" id="SM00448">
    <property type="entry name" value="REC"/>
    <property type="match status" value="1"/>
</dbReference>
<feature type="domain" description="Response regulatory" evidence="16">
    <location>
        <begin position="837"/>
        <end position="953"/>
    </location>
</feature>
<evidence type="ECO:0000256" key="3">
    <source>
        <dbReference type="ARBA" id="ARBA00012438"/>
    </source>
</evidence>
<evidence type="ECO:0000256" key="9">
    <source>
        <dbReference type="ARBA" id="ARBA00023012"/>
    </source>
</evidence>
<dbReference type="InterPro" id="IPR001789">
    <property type="entry name" value="Sig_transdc_resp-reg_receiver"/>
</dbReference>
<dbReference type="SMART" id="SM00388">
    <property type="entry name" value="HisKA"/>
    <property type="match status" value="1"/>
</dbReference>
<dbReference type="InterPro" id="IPR011006">
    <property type="entry name" value="CheY-like_superfamily"/>
</dbReference>
<dbReference type="PROSITE" id="PS50110">
    <property type="entry name" value="RESPONSE_REGULATORY"/>
    <property type="match status" value="1"/>
</dbReference>
<dbReference type="Pfam" id="PF08448">
    <property type="entry name" value="PAS_4"/>
    <property type="match status" value="1"/>
</dbReference>
<protein>
    <recommendedName>
        <fullName evidence="3">histidine kinase</fullName>
        <ecNumber evidence="3">2.7.13.3</ecNumber>
    </recommendedName>
</protein>
<dbReference type="SMART" id="SM00304">
    <property type="entry name" value="HAMP"/>
    <property type="match status" value="1"/>
</dbReference>
<evidence type="ECO:0000256" key="10">
    <source>
        <dbReference type="ARBA" id="ARBA00023136"/>
    </source>
</evidence>
<evidence type="ECO:0000256" key="1">
    <source>
        <dbReference type="ARBA" id="ARBA00000085"/>
    </source>
</evidence>
<evidence type="ECO:0000259" key="18">
    <source>
        <dbReference type="PROSITE" id="PS50885"/>
    </source>
</evidence>
<dbReference type="InterPro" id="IPR003660">
    <property type="entry name" value="HAMP_dom"/>
</dbReference>
<reference evidence="19" key="1">
    <citation type="journal article" date="2015" name="PeerJ">
        <title>First genomic representation of candidate bacterial phylum KSB3 points to enhanced environmental sensing as a trigger of wastewater bulking.</title>
        <authorList>
            <person name="Sekiguchi Y."/>
            <person name="Ohashi A."/>
            <person name="Parks D.H."/>
            <person name="Yamauchi T."/>
            <person name="Tyson G.W."/>
            <person name="Hugenholtz P."/>
        </authorList>
    </citation>
    <scope>NUCLEOTIDE SEQUENCE [LARGE SCALE GENOMIC DNA]</scope>
</reference>
<evidence type="ECO:0000256" key="6">
    <source>
        <dbReference type="ARBA" id="ARBA00022741"/>
    </source>
</evidence>
<dbReference type="GO" id="GO:0000155">
    <property type="term" value="F:phosphorelay sensor kinase activity"/>
    <property type="evidence" value="ECO:0007669"/>
    <property type="project" value="InterPro"/>
</dbReference>
<keyword evidence="5" id="KW-0808">Transferase</keyword>
<evidence type="ECO:0000256" key="12">
    <source>
        <dbReference type="PROSITE-ProRule" id="PRU00169"/>
    </source>
</evidence>
<keyword evidence="13" id="KW-0175">Coiled coil</keyword>
<evidence type="ECO:0000256" key="13">
    <source>
        <dbReference type="SAM" id="Coils"/>
    </source>
</evidence>
<evidence type="ECO:0000256" key="5">
    <source>
        <dbReference type="ARBA" id="ARBA00022679"/>
    </source>
</evidence>
<evidence type="ECO:0000256" key="8">
    <source>
        <dbReference type="ARBA" id="ARBA00022840"/>
    </source>
</evidence>
<dbReference type="InterPro" id="IPR003661">
    <property type="entry name" value="HisK_dim/P_dom"/>
</dbReference>
<dbReference type="PROSITE" id="PS50109">
    <property type="entry name" value="HIS_KIN"/>
    <property type="match status" value="1"/>
</dbReference>
<dbReference type="Gene3D" id="6.10.340.10">
    <property type="match status" value="1"/>
</dbReference>
<organism evidence="19">
    <name type="scientific">Candidatus Moduliflexus flocculans</name>
    <dbReference type="NCBI Taxonomy" id="1499966"/>
    <lineage>
        <taxon>Bacteria</taxon>
        <taxon>Candidatus Moduliflexota</taxon>
        <taxon>Candidatus Moduliflexia</taxon>
        <taxon>Candidatus Moduliflexales</taxon>
        <taxon>Candidatus Moduliflexaceae</taxon>
    </lineage>
</organism>
<keyword evidence="7 19" id="KW-0418">Kinase</keyword>
<dbReference type="Gene3D" id="3.40.50.2300">
    <property type="match status" value="1"/>
</dbReference>
<dbReference type="Gene3D" id="1.10.287.130">
    <property type="match status" value="1"/>
</dbReference>
<dbReference type="SUPFAM" id="SSF55785">
    <property type="entry name" value="PYP-like sensor domain (PAS domain)"/>
    <property type="match status" value="1"/>
</dbReference>
<keyword evidence="9" id="KW-0902">Two-component regulatory system</keyword>
<feature type="modified residue" description="4-aspartylphosphate" evidence="12">
    <location>
        <position position="886"/>
    </location>
</feature>
<keyword evidence="14" id="KW-0812">Transmembrane</keyword>
<evidence type="ECO:0000256" key="7">
    <source>
        <dbReference type="ARBA" id="ARBA00022777"/>
    </source>
</evidence>
<dbReference type="InterPro" id="IPR003594">
    <property type="entry name" value="HATPase_dom"/>
</dbReference>
<dbReference type="STRING" id="1499966.U14_02670"/>
<evidence type="ECO:0000259" key="15">
    <source>
        <dbReference type="PROSITE" id="PS50109"/>
    </source>
</evidence>
<evidence type="ECO:0000313" key="20">
    <source>
        <dbReference type="Proteomes" id="UP000030700"/>
    </source>
</evidence>
<dbReference type="Proteomes" id="UP000030700">
    <property type="component" value="Unassembled WGS sequence"/>
</dbReference>
<dbReference type="SUPFAM" id="SSF52172">
    <property type="entry name" value="CheY-like"/>
    <property type="match status" value="1"/>
</dbReference>
<dbReference type="InterPro" id="IPR005467">
    <property type="entry name" value="His_kinase_dom"/>
</dbReference>
<dbReference type="InterPro" id="IPR004358">
    <property type="entry name" value="Sig_transdc_His_kin-like_C"/>
</dbReference>
<evidence type="ECO:0000256" key="2">
    <source>
        <dbReference type="ARBA" id="ARBA00004370"/>
    </source>
</evidence>
<evidence type="ECO:0000256" key="11">
    <source>
        <dbReference type="ARBA" id="ARBA00023306"/>
    </source>
</evidence>
<dbReference type="PRINTS" id="PR00344">
    <property type="entry name" value="BCTRLSENSOR"/>
</dbReference>
<dbReference type="GO" id="GO:0009927">
    <property type="term" value="F:histidine phosphotransfer kinase activity"/>
    <property type="evidence" value="ECO:0007669"/>
    <property type="project" value="TreeGrafter"/>
</dbReference>
<keyword evidence="6" id="KW-0547">Nucleotide-binding</keyword>